<dbReference type="AlphaFoldDB" id="A0A167K496"/>
<dbReference type="InterPro" id="IPR001387">
    <property type="entry name" value="Cro/C1-type_HTH"/>
</dbReference>
<dbReference type="PROSITE" id="PS50943">
    <property type="entry name" value="HTH_CROC1"/>
    <property type="match status" value="1"/>
</dbReference>
<dbReference type="Pfam" id="PF01381">
    <property type="entry name" value="HTH_3"/>
    <property type="match status" value="1"/>
</dbReference>
<accession>A0A167K496</accession>
<feature type="domain" description="HTH cro/C1-type" evidence="1">
    <location>
        <begin position="23"/>
        <end position="68"/>
    </location>
</feature>
<reference evidence="2 3" key="1">
    <citation type="submission" date="2013-07" db="EMBL/GenBank/DDBJ databases">
        <title>Comparative Genomic and Metabolomic Analysis of Twelve Strains of Pseudoalteromonas luteoviolacea.</title>
        <authorList>
            <person name="Vynne N.G."/>
            <person name="Mansson M."/>
            <person name="Gram L."/>
        </authorList>
    </citation>
    <scope>NUCLEOTIDE SEQUENCE [LARGE SCALE GENOMIC DNA]</scope>
    <source>
        <strain evidence="2 3">CPMOR-1</strain>
    </source>
</reference>
<proteinExistence type="predicted"/>
<dbReference type="SMART" id="SM00530">
    <property type="entry name" value="HTH_XRE"/>
    <property type="match status" value="1"/>
</dbReference>
<dbReference type="SUPFAM" id="SSF47413">
    <property type="entry name" value="lambda repressor-like DNA-binding domains"/>
    <property type="match status" value="1"/>
</dbReference>
<sequence length="88" mass="10277">MRNATIIRKNQVCYFMLEVQKNLRETRKRKKLTQAQLGAKLNVDQATISNFETGKTIMTIAQAYEIYLLFGEEFYSPGISYFESKSRL</sequence>
<comment type="caution">
    <text evidence="2">The sequence shown here is derived from an EMBL/GenBank/DDBJ whole genome shotgun (WGS) entry which is preliminary data.</text>
</comment>
<organism evidence="2 3">
    <name type="scientific">Pseudoalteromonas luteoviolacea CPMOR-1</name>
    <dbReference type="NCBI Taxonomy" id="1365248"/>
    <lineage>
        <taxon>Bacteria</taxon>
        <taxon>Pseudomonadati</taxon>
        <taxon>Pseudomonadota</taxon>
        <taxon>Gammaproteobacteria</taxon>
        <taxon>Alteromonadales</taxon>
        <taxon>Pseudoalteromonadaceae</taxon>
        <taxon>Pseudoalteromonas</taxon>
    </lineage>
</organism>
<dbReference type="Gene3D" id="1.10.260.40">
    <property type="entry name" value="lambda repressor-like DNA-binding domains"/>
    <property type="match status" value="1"/>
</dbReference>
<dbReference type="EMBL" id="AUYC01000035">
    <property type="protein sequence ID" value="KZN62118.1"/>
    <property type="molecule type" value="Genomic_DNA"/>
</dbReference>
<evidence type="ECO:0000259" key="1">
    <source>
        <dbReference type="PROSITE" id="PS50943"/>
    </source>
</evidence>
<evidence type="ECO:0000313" key="2">
    <source>
        <dbReference type="EMBL" id="KZN62118.1"/>
    </source>
</evidence>
<protein>
    <recommendedName>
        <fullName evidence="1">HTH cro/C1-type domain-containing protein</fullName>
    </recommendedName>
</protein>
<dbReference type="PATRIC" id="fig|1365248.3.peg.3378"/>
<dbReference type="GO" id="GO:0003677">
    <property type="term" value="F:DNA binding"/>
    <property type="evidence" value="ECO:0007669"/>
    <property type="project" value="InterPro"/>
</dbReference>
<gene>
    <name evidence="2" type="ORF">N473_21470</name>
</gene>
<dbReference type="Proteomes" id="UP000076486">
    <property type="component" value="Unassembled WGS sequence"/>
</dbReference>
<dbReference type="RefSeq" id="WP_063368761.1">
    <property type="nucleotide sequence ID" value="NZ_AUYC01000035.1"/>
</dbReference>
<name>A0A167K496_9GAMM</name>
<evidence type="ECO:0000313" key="3">
    <source>
        <dbReference type="Proteomes" id="UP000076486"/>
    </source>
</evidence>
<dbReference type="CDD" id="cd00093">
    <property type="entry name" value="HTH_XRE"/>
    <property type="match status" value="1"/>
</dbReference>
<dbReference type="InterPro" id="IPR010982">
    <property type="entry name" value="Lambda_DNA-bd_dom_sf"/>
</dbReference>